<dbReference type="Proteomes" id="UP001419268">
    <property type="component" value="Unassembled WGS sequence"/>
</dbReference>
<proteinExistence type="predicted"/>
<dbReference type="AlphaFoldDB" id="A0AAP0KT04"/>
<dbReference type="Pfam" id="PF25111">
    <property type="entry name" value="AtTam9"/>
    <property type="match status" value="1"/>
</dbReference>
<dbReference type="EMBL" id="JBBNAG010000002">
    <property type="protein sequence ID" value="KAK9156825.1"/>
    <property type="molecule type" value="Genomic_DNA"/>
</dbReference>
<sequence>MGNKPAKQEREEIMVRVAPPVDQALVRWLGRDLERIHGCAPKNPKAIEPPEHCVEYMRLYGLLDLDLNDPDLAPLFK</sequence>
<accession>A0AAP0KT04</accession>
<organism evidence="1 2">
    <name type="scientific">Stephania cephalantha</name>
    <dbReference type="NCBI Taxonomy" id="152367"/>
    <lineage>
        <taxon>Eukaryota</taxon>
        <taxon>Viridiplantae</taxon>
        <taxon>Streptophyta</taxon>
        <taxon>Embryophyta</taxon>
        <taxon>Tracheophyta</taxon>
        <taxon>Spermatophyta</taxon>
        <taxon>Magnoliopsida</taxon>
        <taxon>Ranunculales</taxon>
        <taxon>Menispermaceae</taxon>
        <taxon>Menispermoideae</taxon>
        <taxon>Cissampelideae</taxon>
        <taxon>Stephania</taxon>
    </lineage>
</organism>
<dbReference type="InterPro" id="IPR056895">
    <property type="entry name" value="AtTam9"/>
</dbReference>
<keyword evidence="2" id="KW-1185">Reference proteome</keyword>
<protein>
    <submittedName>
        <fullName evidence="1">Uncharacterized protein</fullName>
    </submittedName>
</protein>
<reference evidence="1 2" key="1">
    <citation type="submission" date="2024-01" db="EMBL/GenBank/DDBJ databases">
        <title>Genome assemblies of Stephania.</title>
        <authorList>
            <person name="Yang L."/>
        </authorList>
    </citation>
    <scope>NUCLEOTIDE SEQUENCE [LARGE SCALE GENOMIC DNA]</scope>
    <source>
        <strain evidence="1">JXDWG</strain>
        <tissue evidence="1">Leaf</tissue>
    </source>
</reference>
<name>A0AAP0KT04_9MAGN</name>
<evidence type="ECO:0000313" key="1">
    <source>
        <dbReference type="EMBL" id="KAK9156825.1"/>
    </source>
</evidence>
<evidence type="ECO:0000313" key="2">
    <source>
        <dbReference type="Proteomes" id="UP001419268"/>
    </source>
</evidence>
<comment type="caution">
    <text evidence="1">The sequence shown here is derived from an EMBL/GenBank/DDBJ whole genome shotgun (WGS) entry which is preliminary data.</text>
</comment>
<gene>
    <name evidence="1" type="ORF">Scep_003399</name>
</gene>